<dbReference type="KEGG" id="spzr:G5C33_06300"/>
<protein>
    <submittedName>
        <fullName evidence="2">Uncharacterized protein</fullName>
    </submittedName>
</protein>
<name>A0A6G6Y4V5_9SPHN</name>
<dbReference type="EMBL" id="CP049109">
    <property type="protein sequence ID" value="QIG79435.1"/>
    <property type="molecule type" value="Genomic_DNA"/>
</dbReference>
<organism evidence="2 3">
    <name type="scientific">Stakelama tenebrarum</name>
    <dbReference type="NCBI Taxonomy" id="2711215"/>
    <lineage>
        <taxon>Bacteria</taxon>
        <taxon>Pseudomonadati</taxon>
        <taxon>Pseudomonadota</taxon>
        <taxon>Alphaproteobacteria</taxon>
        <taxon>Sphingomonadales</taxon>
        <taxon>Sphingomonadaceae</taxon>
        <taxon>Stakelama</taxon>
    </lineage>
</organism>
<dbReference type="AlphaFoldDB" id="A0A6G6Y4V5"/>
<dbReference type="KEGG" id="spzr:G5C33_09155"/>
<keyword evidence="3" id="KW-1185">Reference proteome</keyword>
<dbReference type="EMBL" id="CP049109">
    <property type="protein sequence ID" value="QIG79929.1"/>
    <property type="molecule type" value="Genomic_DNA"/>
</dbReference>
<dbReference type="RefSeq" id="WP_165326436.1">
    <property type="nucleotide sequence ID" value="NZ_CP049109.1"/>
</dbReference>
<evidence type="ECO:0000313" key="3">
    <source>
        <dbReference type="Proteomes" id="UP000501568"/>
    </source>
</evidence>
<proteinExistence type="predicted"/>
<dbReference type="Proteomes" id="UP000501568">
    <property type="component" value="Chromosome"/>
</dbReference>
<gene>
    <name evidence="1" type="ORF">G5C33_06300</name>
    <name evidence="2" type="ORF">G5C33_09155</name>
</gene>
<reference evidence="2 3" key="1">
    <citation type="submission" date="2020-02" db="EMBL/GenBank/DDBJ databases">
        <authorList>
            <person name="Zheng R.K."/>
            <person name="Sun C.M."/>
        </authorList>
    </citation>
    <scope>NUCLEOTIDE SEQUENCE [LARGE SCALE GENOMIC DNA]</scope>
    <source>
        <strain evidence="2">Zrk23</strain>
        <strain evidence="3">zrk23</strain>
    </source>
</reference>
<sequence length="59" mass="6583">MQHDLSAYLHHLDGMDASVEQKLDLIAVLYRIAEAAIDIALGTDPTQACLVDKSNKRFR</sequence>
<evidence type="ECO:0000313" key="2">
    <source>
        <dbReference type="EMBL" id="QIG79929.1"/>
    </source>
</evidence>
<accession>A0A6G6Y4V5</accession>
<evidence type="ECO:0000313" key="1">
    <source>
        <dbReference type="EMBL" id="QIG79435.1"/>
    </source>
</evidence>